<gene>
    <name evidence="1" type="ORF">KDL28_33585</name>
</gene>
<evidence type="ECO:0000313" key="2">
    <source>
        <dbReference type="Proteomes" id="UP001165283"/>
    </source>
</evidence>
<evidence type="ECO:0000313" key="1">
    <source>
        <dbReference type="EMBL" id="MCO1660002.1"/>
    </source>
</evidence>
<protein>
    <submittedName>
        <fullName evidence="1">Septum formation initiator family protein</fullName>
    </submittedName>
</protein>
<organism evidence="1 2">
    <name type="scientific">Pseudonocardia humida</name>
    <dbReference type="NCBI Taxonomy" id="2800819"/>
    <lineage>
        <taxon>Bacteria</taxon>
        <taxon>Bacillati</taxon>
        <taxon>Actinomycetota</taxon>
        <taxon>Actinomycetes</taxon>
        <taxon>Pseudonocardiales</taxon>
        <taxon>Pseudonocardiaceae</taxon>
        <taxon>Pseudonocardia</taxon>
    </lineage>
</organism>
<proteinExistence type="predicted"/>
<reference evidence="1" key="1">
    <citation type="submission" date="2021-04" db="EMBL/GenBank/DDBJ databases">
        <title>Pseudonocardia sp. nov., isolated from sandy soil of mangrove forest.</title>
        <authorList>
            <person name="Zan Z."/>
            <person name="Huang R."/>
            <person name="Liu W."/>
        </authorList>
    </citation>
    <scope>NUCLEOTIDE SEQUENCE</scope>
    <source>
        <strain evidence="1">S2-4</strain>
    </source>
</reference>
<dbReference type="InterPro" id="IPR007060">
    <property type="entry name" value="FtsL/DivIC"/>
</dbReference>
<name>A0ABT1AAC9_9PSEU</name>
<accession>A0ABT1AAC9</accession>
<dbReference type="Proteomes" id="UP001165283">
    <property type="component" value="Unassembled WGS sequence"/>
</dbReference>
<comment type="caution">
    <text evidence="1">The sequence shown here is derived from an EMBL/GenBank/DDBJ whole genome shotgun (WGS) entry which is preliminary data.</text>
</comment>
<dbReference type="Pfam" id="PF04977">
    <property type="entry name" value="DivIC"/>
    <property type="match status" value="1"/>
</dbReference>
<keyword evidence="2" id="KW-1185">Reference proteome</keyword>
<sequence length="118" mass="12638">MSSAKRAAILAMVVCAVALTVAVPLRNYVGQRQELAAVGEQQRVLAAEVERLTEERARLADPAEAAAQARTRLGYVDPGEVPYVVQLPGAGEPPPAPEVGSGLTWYQALWRDVSGEER</sequence>
<dbReference type="EMBL" id="JAGSOV010000074">
    <property type="protein sequence ID" value="MCO1660002.1"/>
    <property type="molecule type" value="Genomic_DNA"/>
</dbReference>